<sequence>MNAAFHAVRDIFPKISDFLSIHYPRYSQEDCLQTDLRTSLKYSIEKFLSSKDDWHLLLDEIFDGISAVTLLDYSAESVILSHDGYFIPRFESQLMARLKHSFNRTDHLPASIGKDLAKYCPDIACRVLPLVFDYEWGIGTRMTFSDALYSIGYRSTSVLRYYALYHQNFHDDFYSSPECFPLLIENLDYLIHQKKCHLTNETLTTLENWMAQFIDDYPASELTYRLMNKWQGASWSQREIKLCNGWEFRLSRSHYAEECWLTIGGGERGRDRIFPDYPEQLEWVHACLKRGDLGSYTDSWEIHFSIYGEALLQHLLKEIETFKLDSCMDEKPQEAWLQ</sequence>
<reference evidence="1 2" key="1">
    <citation type="submission" date="2014-04" db="EMBL/GenBank/DDBJ databases">
        <title>Draft genome sequence of Photobacterium halotolerans S2753: a solonamide, ngercheumicin and holomycin producer.</title>
        <authorList>
            <person name="Machado H.R."/>
            <person name="Gram L."/>
        </authorList>
    </citation>
    <scope>NUCLEOTIDE SEQUENCE [LARGE SCALE GENOMIC DNA]</scope>
    <source>
        <strain evidence="1 2">S2753</strain>
    </source>
</reference>
<name>A0A066RLF2_9GAMM</name>
<proteinExistence type="predicted"/>
<keyword evidence="2" id="KW-1185">Reference proteome</keyword>
<evidence type="ECO:0000313" key="2">
    <source>
        <dbReference type="Proteomes" id="UP000027192"/>
    </source>
</evidence>
<gene>
    <name evidence="1" type="ORF">EA58_11895</name>
</gene>
<evidence type="ECO:0000313" key="1">
    <source>
        <dbReference type="EMBL" id="KDM91270.1"/>
    </source>
</evidence>
<dbReference type="EMBL" id="JMIB01000023">
    <property type="protein sequence ID" value="KDM91270.1"/>
    <property type="molecule type" value="Genomic_DNA"/>
</dbReference>
<dbReference type="Proteomes" id="UP000027192">
    <property type="component" value="Unassembled WGS sequence"/>
</dbReference>
<dbReference type="AlphaFoldDB" id="A0A066RLF2"/>
<protein>
    <submittedName>
        <fullName evidence="1">Uncharacterized protein</fullName>
    </submittedName>
</protein>
<comment type="caution">
    <text evidence="1">The sequence shown here is derived from an EMBL/GenBank/DDBJ whole genome shotgun (WGS) entry which is preliminary data.</text>
</comment>
<accession>A0A066RLF2</accession>
<organism evidence="1 2">
    <name type="scientific">Photobacterium galatheae</name>
    <dbReference type="NCBI Taxonomy" id="1654360"/>
    <lineage>
        <taxon>Bacteria</taxon>
        <taxon>Pseudomonadati</taxon>
        <taxon>Pseudomonadota</taxon>
        <taxon>Gammaproteobacteria</taxon>
        <taxon>Vibrionales</taxon>
        <taxon>Vibrionaceae</taxon>
        <taxon>Photobacterium</taxon>
    </lineage>
</organism>